<protein>
    <submittedName>
        <fullName evidence="1">Uncharacterized protein</fullName>
    </submittedName>
</protein>
<organism evidence="1 2">
    <name type="scientific">Pristionchus pacificus</name>
    <name type="common">Parasitic nematode worm</name>
    <dbReference type="NCBI Taxonomy" id="54126"/>
    <lineage>
        <taxon>Eukaryota</taxon>
        <taxon>Metazoa</taxon>
        <taxon>Ecdysozoa</taxon>
        <taxon>Nematoda</taxon>
        <taxon>Chromadorea</taxon>
        <taxon>Rhabditida</taxon>
        <taxon>Rhabditina</taxon>
        <taxon>Diplogasteromorpha</taxon>
        <taxon>Diplogasteroidea</taxon>
        <taxon>Neodiplogasteridae</taxon>
        <taxon>Pristionchus</taxon>
    </lineage>
</organism>
<name>A0A2A6CH00_PRIPA</name>
<proteinExistence type="predicted"/>
<evidence type="ECO:0000313" key="2">
    <source>
        <dbReference type="Proteomes" id="UP000005239"/>
    </source>
</evidence>
<keyword evidence="2" id="KW-1185">Reference proteome</keyword>
<reference evidence="2" key="1">
    <citation type="journal article" date="2008" name="Nat. Genet.">
        <title>The Pristionchus pacificus genome provides a unique perspective on nematode lifestyle and parasitism.</title>
        <authorList>
            <person name="Dieterich C."/>
            <person name="Clifton S.W."/>
            <person name="Schuster L.N."/>
            <person name="Chinwalla A."/>
            <person name="Delehaunty K."/>
            <person name="Dinkelacker I."/>
            <person name="Fulton L."/>
            <person name="Fulton R."/>
            <person name="Godfrey J."/>
            <person name="Minx P."/>
            <person name="Mitreva M."/>
            <person name="Roeseler W."/>
            <person name="Tian H."/>
            <person name="Witte H."/>
            <person name="Yang S.P."/>
            <person name="Wilson R.K."/>
            <person name="Sommer R.J."/>
        </authorList>
    </citation>
    <scope>NUCLEOTIDE SEQUENCE [LARGE SCALE GENOMIC DNA]</scope>
    <source>
        <strain evidence="2">PS312</strain>
    </source>
</reference>
<sequence>HSIIYSLMSSILSVAPEILEIIVDRMTQDTLSQLAKVPTIFNISPCELPLLRLHMFPNSMSISSNGLDRQQVKHFFATHNHSVRSWKKRTATAGIVNCFRSFNFPPTEKYSIFCEAKIGHLEISKVVPLFLENDNIDHLITLFDGCSLDRVTLIVDKKSLDNVSKVHPFLASIHARHVEFVLQSANRYDMLAPFQSEEFANDLASAGAREVTFSSDEVFGRIQDVQPVRDDHPRQGKGKPSFVFDILLYLAKAGIDKVTVNSNVLENPSEYVTKEEMDSFVDNLSKIERPLNFNIILNYMDKSLVDIADKKKECVIKKNEAIVHINKQNVSGQIVRNRLGYDKEEVTIDDMMLRMYAVDDTRNEEVWKPISSDLTDDLLPEIQNDLFRKRLLVDYLRKNTGWNMTVSDLGDVADNIDQMNKFHENLPQWLENPDLPGYDKSRLLAEVATFKEYSQVWGSRYGPCRDLMSDNWLRHITERIEAAKVNHNNSSRRNTLVMFATHTEVILSTMRRMDFQIERIETSGGFVAEIRFTENEGERVRLIVNKSQCENEWMSRYRKLAGWIP</sequence>
<dbReference type="Proteomes" id="UP000005239">
    <property type="component" value="Unassembled WGS sequence"/>
</dbReference>
<dbReference type="Gene3D" id="3.40.50.1240">
    <property type="entry name" value="Phosphoglycerate mutase-like"/>
    <property type="match status" value="1"/>
</dbReference>
<dbReference type="InterPro" id="IPR029033">
    <property type="entry name" value="His_PPase_superfam"/>
</dbReference>
<dbReference type="GO" id="GO:0016791">
    <property type="term" value="F:phosphatase activity"/>
    <property type="evidence" value="ECO:0000318"/>
    <property type="project" value="GO_Central"/>
</dbReference>
<dbReference type="AlphaFoldDB" id="A0A2A6CH00"/>
<accession>A0A8R1YJ94</accession>
<gene>
    <name evidence="1" type="primary">WBGene00118739</name>
</gene>
<dbReference type="EnsemblMetazoa" id="PPA29185.1">
    <property type="protein sequence ID" value="PPA29185.1"/>
    <property type="gene ID" value="WBGene00118739"/>
</dbReference>
<evidence type="ECO:0000313" key="1">
    <source>
        <dbReference type="EnsemblMetazoa" id="PPA29185.1"/>
    </source>
</evidence>
<accession>A0A2A6CH00</accession>
<dbReference type="SUPFAM" id="SSF53254">
    <property type="entry name" value="Phosphoglycerate mutase-like"/>
    <property type="match status" value="1"/>
</dbReference>
<reference evidence="1" key="2">
    <citation type="submission" date="2022-06" db="UniProtKB">
        <authorList>
            <consortium name="EnsemblMetazoa"/>
        </authorList>
    </citation>
    <scope>IDENTIFICATION</scope>
    <source>
        <strain evidence="1">PS312</strain>
    </source>
</reference>